<evidence type="ECO:0000256" key="1">
    <source>
        <dbReference type="SAM" id="MobiDB-lite"/>
    </source>
</evidence>
<evidence type="ECO:0000313" key="3">
    <source>
        <dbReference type="Proteomes" id="UP000288216"/>
    </source>
</evidence>
<feature type="compositionally biased region" description="Acidic residues" evidence="1">
    <location>
        <begin position="149"/>
        <end position="158"/>
    </location>
</feature>
<dbReference type="Proteomes" id="UP000288216">
    <property type="component" value="Unassembled WGS sequence"/>
</dbReference>
<name>A0A401PYT2_SCYTO</name>
<protein>
    <submittedName>
        <fullName evidence="2">Uncharacterized protein</fullName>
    </submittedName>
</protein>
<keyword evidence="3" id="KW-1185">Reference proteome</keyword>
<gene>
    <name evidence="2" type="ORF">scyTo_0021183</name>
</gene>
<sequence>MQDENSELETPLDICTEPMSSALRSQATCKLQDRSFEGKSQTLGEEKGTDGFFITQPRSLAEFTSHKSKADQMEAILKNMREQRAKTIIPLAHVLRGKGVSKKDYEEAVQLLRDLQLKYQEARERLTVNFRKLQETCEENDREINSENLADEPDQSQE</sequence>
<proteinExistence type="predicted"/>
<dbReference type="AlphaFoldDB" id="A0A401PYT2"/>
<evidence type="ECO:0000313" key="2">
    <source>
        <dbReference type="EMBL" id="GCB78266.1"/>
    </source>
</evidence>
<feature type="region of interest" description="Disordered" evidence="1">
    <location>
        <begin position="137"/>
        <end position="158"/>
    </location>
</feature>
<reference evidence="2 3" key="1">
    <citation type="journal article" date="2018" name="Nat. Ecol. Evol.">
        <title>Shark genomes provide insights into elasmobranch evolution and the origin of vertebrates.</title>
        <authorList>
            <person name="Hara Y"/>
            <person name="Yamaguchi K"/>
            <person name="Onimaru K"/>
            <person name="Kadota M"/>
            <person name="Koyanagi M"/>
            <person name="Keeley SD"/>
            <person name="Tatsumi K"/>
            <person name="Tanaka K"/>
            <person name="Motone F"/>
            <person name="Kageyama Y"/>
            <person name="Nozu R"/>
            <person name="Adachi N"/>
            <person name="Nishimura O"/>
            <person name="Nakagawa R"/>
            <person name="Tanegashima C"/>
            <person name="Kiyatake I"/>
            <person name="Matsumoto R"/>
            <person name="Murakumo K"/>
            <person name="Nishida K"/>
            <person name="Terakita A"/>
            <person name="Kuratani S"/>
            <person name="Sato K"/>
            <person name="Hyodo S Kuraku.S."/>
        </authorList>
    </citation>
    <scope>NUCLEOTIDE SEQUENCE [LARGE SCALE GENOMIC DNA]</scope>
</reference>
<organism evidence="2 3">
    <name type="scientific">Scyliorhinus torazame</name>
    <name type="common">Cloudy catshark</name>
    <name type="synonym">Catulus torazame</name>
    <dbReference type="NCBI Taxonomy" id="75743"/>
    <lineage>
        <taxon>Eukaryota</taxon>
        <taxon>Metazoa</taxon>
        <taxon>Chordata</taxon>
        <taxon>Craniata</taxon>
        <taxon>Vertebrata</taxon>
        <taxon>Chondrichthyes</taxon>
        <taxon>Elasmobranchii</taxon>
        <taxon>Galeomorphii</taxon>
        <taxon>Galeoidea</taxon>
        <taxon>Carcharhiniformes</taxon>
        <taxon>Scyliorhinidae</taxon>
        <taxon>Scyliorhinus</taxon>
    </lineage>
</organism>
<accession>A0A401PYT2</accession>
<comment type="caution">
    <text evidence="2">The sequence shown here is derived from an EMBL/GenBank/DDBJ whole genome shotgun (WGS) entry which is preliminary data.</text>
</comment>
<dbReference type="EMBL" id="BFAA01018317">
    <property type="protein sequence ID" value="GCB78266.1"/>
    <property type="molecule type" value="Genomic_DNA"/>
</dbReference>